<dbReference type="SUPFAM" id="SSF51445">
    <property type="entry name" value="(Trans)glycosidases"/>
    <property type="match status" value="1"/>
</dbReference>
<evidence type="ECO:0000313" key="12">
    <source>
        <dbReference type="EMBL" id="TBW20934.1"/>
    </source>
</evidence>
<feature type="domain" description="MalQ N-terminal beta-sandwich" evidence="11">
    <location>
        <begin position="72"/>
        <end position="177"/>
    </location>
</feature>
<dbReference type="OrthoDB" id="9811841at2"/>
<accession>A0A4Q9UYX6</accession>
<dbReference type="GO" id="GO:0005975">
    <property type="term" value="P:carbohydrate metabolic process"/>
    <property type="evidence" value="ECO:0007669"/>
    <property type="project" value="InterPro"/>
</dbReference>
<dbReference type="GO" id="GO:0004134">
    <property type="term" value="F:4-alpha-glucanotransferase activity"/>
    <property type="evidence" value="ECO:0007669"/>
    <property type="project" value="UniProtKB-EC"/>
</dbReference>
<evidence type="ECO:0000256" key="6">
    <source>
        <dbReference type="ARBA" id="ARBA00022679"/>
    </source>
</evidence>
<evidence type="ECO:0000256" key="9">
    <source>
        <dbReference type="ARBA" id="ARBA00031501"/>
    </source>
</evidence>
<dbReference type="Gene3D" id="3.20.20.80">
    <property type="entry name" value="Glycosidases"/>
    <property type="match status" value="1"/>
</dbReference>
<dbReference type="RefSeq" id="WP_131281957.1">
    <property type="nucleotide sequence ID" value="NZ_JBHSLR010000005.1"/>
</dbReference>
<comment type="similarity">
    <text evidence="2 10">Belongs to the disproportionating enzyme family.</text>
</comment>
<keyword evidence="7 10" id="KW-0119">Carbohydrate metabolism</keyword>
<evidence type="ECO:0000256" key="2">
    <source>
        <dbReference type="ARBA" id="ARBA00005684"/>
    </source>
</evidence>
<evidence type="ECO:0000256" key="5">
    <source>
        <dbReference type="ARBA" id="ARBA00022676"/>
    </source>
</evidence>
<comment type="catalytic activity">
    <reaction evidence="1 10">
        <text>Transfers a segment of a (1-&gt;4)-alpha-D-glucan to a new position in an acceptor, which may be glucose or a (1-&gt;4)-alpha-D-glucan.</text>
        <dbReference type="EC" id="2.4.1.25"/>
    </reaction>
</comment>
<dbReference type="Pfam" id="PF02446">
    <property type="entry name" value="Glyco_hydro_77"/>
    <property type="match status" value="1"/>
</dbReference>
<organism evidence="12 13">
    <name type="scientific">Arcanobacterium bovis</name>
    <dbReference type="NCBI Taxonomy" id="2529275"/>
    <lineage>
        <taxon>Bacteria</taxon>
        <taxon>Bacillati</taxon>
        <taxon>Actinomycetota</taxon>
        <taxon>Actinomycetes</taxon>
        <taxon>Actinomycetales</taxon>
        <taxon>Actinomycetaceae</taxon>
        <taxon>Arcanobacterium</taxon>
    </lineage>
</organism>
<dbReference type="PANTHER" id="PTHR32438">
    <property type="entry name" value="4-ALPHA-GLUCANOTRANSFERASE DPE1, CHLOROPLASTIC/AMYLOPLASTIC"/>
    <property type="match status" value="1"/>
</dbReference>
<dbReference type="EC" id="2.4.1.25" evidence="3 10"/>
<evidence type="ECO:0000256" key="1">
    <source>
        <dbReference type="ARBA" id="ARBA00000439"/>
    </source>
</evidence>
<evidence type="ECO:0000256" key="3">
    <source>
        <dbReference type="ARBA" id="ARBA00012560"/>
    </source>
</evidence>
<dbReference type="InterPro" id="IPR048458">
    <property type="entry name" value="MalQ_N"/>
</dbReference>
<dbReference type="AlphaFoldDB" id="A0A4Q9UYX6"/>
<gene>
    <name evidence="12" type="primary">malQ</name>
    <name evidence="12" type="ORF">EZJ44_07540</name>
</gene>
<evidence type="ECO:0000259" key="11">
    <source>
        <dbReference type="Pfam" id="PF21226"/>
    </source>
</evidence>
<name>A0A4Q9UYX6_9ACTO</name>
<dbReference type="PANTHER" id="PTHR32438:SF5">
    <property type="entry name" value="4-ALPHA-GLUCANOTRANSFERASE DPE1, CHLOROPLASTIC_AMYLOPLASTIC"/>
    <property type="match status" value="1"/>
</dbReference>
<evidence type="ECO:0000256" key="8">
    <source>
        <dbReference type="ARBA" id="ARBA00031423"/>
    </source>
</evidence>
<keyword evidence="13" id="KW-1185">Reference proteome</keyword>
<reference evidence="12 13" key="1">
    <citation type="submission" date="2019-02" db="EMBL/GenBank/DDBJ databases">
        <title>Arcanobacterium bovis sp. nov., isolated from the milk of a cow with mastitis.</title>
        <authorList>
            <person name="Sammra O."/>
            <person name="Foster G."/>
            <person name="Hassan A."/>
            <person name="Alssahen M."/>
            <person name="Laemmler C."/>
            <person name="Borowiak M."/>
            <person name="Malorny B."/>
            <person name="Abdulmawjood A."/>
        </authorList>
    </citation>
    <scope>NUCLEOTIDE SEQUENCE [LARGE SCALE GENOMIC DNA]</scope>
    <source>
        <strain evidence="12 13">C605018/01/1</strain>
    </source>
</reference>
<evidence type="ECO:0000256" key="7">
    <source>
        <dbReference type="ARBA" id="ARBA00023277"/>
    </source>
</evidence>
<dbReference type="NCBIfam" id="TIGR00217">
    <property type="entry name" value="malQ"/>
    <property type="match status" value="1"/>
</dbReference>
<dbReference type="InterPro" id="IPR017853">
    <property type="entry name" value="GH"/>
</dbReference>
<dbReference type="InterPro" id="IPR003385">
    <property type="entry name" value="Glyco_hydro_77"/>
</dbReference>
<evidence type="ECO:0000256" key="4">
    <source>
        <dbReference type="ARBA" id="ARBA00020295"/>
    </source>
</evidence>
<proteinExistence type="inferred from homology"/>
<comment type="caution">
    <text evidence="12">The sequence shown here is derived from an EMBL/GenBank/DDBJ whole genome shotgun (WGS) entry which is preliminary data.</text>
</comment>
<keyword evidence="6 10" id="KW-0808">Transferase</keyword>
<keyword evidence="5 10" id="KW-0328">Glycosyltransferase</keyword>
<dbReference type="Proteomes" id="UP000293036">
    <property type="component" value="Unassembled WGS sequence"/>
</dbReference>
<dbReference type="Pfam" id="PF21226">
    <property type="entry name" value="MalQ_N"/>
    <property type="match status" value="1"/>
</dbReference>
<dbReference type="EMBL" id="SJDT01000006">
    <property type="protein sequence ID" value="TBW20934.1"/>
    <property type="molecule type" value="Genomic_DNA"/>
</dbReference>
<evidence type="ECO:0000313" key="13">
    <source>
        <dbReference type="Proteomes" id="UP000293036"/>
    </source>
</evidence>
<evidence type="ECO:0000256" key="10">
    <source>
        <dbReference type="RuleBase" id="RU361207"/>
    </source>
</evidence>
<protein>
    <recommendedName>
        <fullName evidence="4 10">4-alpha-glucanotransferase</fullName>
        <ecNumber evidence="3 10">2.4.1.25</ecNumber>
    </recommendedName>
    <alternativeName>
        <fullName evidence="8 10">Amylomaltase</fullName>
    </alternativeName>
    <alternativeName>
        <fullName evidence="9 10">Disproportionating enzyme</fullName>
    </alternativeName>
</protein>
<sequence length="721" mass="81253">MVSYIHNRELLVQLAHAYGVATEFWGYDGNLRQVEDHTLIAVLESMGVTDLTDATLEGELERRRNREWYSVLPACSVVRNDRSTPIHVHIPHGSEVRVELILEDGGRLALNQCEDFTEPRHINGVLTGQATFSVPEGTQLGYHTLRAFVNSAVISAHEPGAGSAECTEYEASLIVTPNRLPEGKRAWGRSWGMMAQLYSVRSQRSWGIGDLDDLAEMSSAFGDLGADFLLINPLHAAEVVGDMSPSPYLPATRRFFNPIYIRPENILEVAYMSAPQRSLVTWAGEEIKKTSLENQLIDRNKVWEAKREALEVIFHVERSEARQRAFERFRQIEGEGLENFALWCAINEAHDGVIPERLRDISSPFVAQERLRLAERIDFWAWLQWIMDEQLRTAQSVAKSAGMEYGICHDLAVGVHPMGADTWTIPHAFAKNVGVGAPPDMYNQQGQNWHQPPWQPTELEAMEYAPLRDMVRTVLRHAGALRIDHVMGLFRLWWIPAGNSPVDGTYVQFNHEAMVGILLLEAYRSGAIIIGEDLGTVEPWVREYLTERGILGTSVFWFEKEDDGAPKQASAYRRDVLVTVNTHDLPPAAGYLAEEHVDLRARLGLLEESEEQTRLEARRERGQVLDRLREYELLGADASEREIVEALHGYIAQTPAALLGISLTDAVGERRAQNQPGTDREYPNWRIPLADGTEKVVLVEELSTNPRLLSLVRSFKNNLGH</sequence>